<sequence>MPSPCDPRYAPVGDVDGALMVIDSRLKAVHDGRTGTDTEQQQLFDQLVASLDLKGVRDLLDGACTLVFMFMKWLRRVHEEHDRDVIEYVVPSLVATLRMMPRSVSPEAIPTMAGMAIAAGTGLSPNLWRRQYGDWTQEEMTALEATALLLAEHINRITGDADFATRLIGDALNRADREPGAGAAEAAGEGFGPGWGEGVE</sequence>
<reference evidence="2" key="2">
    <citation type="submission" date="2020-09" db="EMBL/GenBank/DDBJ databases">
        <authorList>
            <person name="Sun Q."/>
            <person name="Ohkuma M."/>
        </authorList>
    </citation>
    <scope>NUCLEOTIDE SEQUENCE</scope>
    <source>
        <strain evidence="2">JCM 4122</strain>
    </source>
</reference>
<dbReference type="AlphaFoldDB" id="A0A919EH55"/>
<reference evidence="2" key="1">
    <citation type="journal article" date="2014" name="Int. J. Syst. Evol. Microbiol.">
        <title>Complete genome sequence of Corynebacterium casei LMG S-19264T (=DSM 44701T), isolated from a smear-ripened cheese.</title>
        <authorList>
            <consortium name="US DOE Joint Genome Institute (JGI-PGF)"/>
            <person name="Walter F."/>
            <person name="Albersmeier A."/>
            <person name="Kalinowski J."/>
            <person name="Ruckert C."/>
        </authorList>
    </citation>
    <scope>NUCLEOTIDE SEQUENCE</scope>
    <source>
        <strain evidence="2">JCM 4122</strain>
    </source>
</reference>
<dbReference type="RefSeq" id="WP_229915196.1">
    <property type="nucleotide sequence ID" value="NZ_BNBE01000001.1"/>
</dbReference>
<dbReference type="EMBL" id="BNBE01000001">
    <property type="protein sequence ID" value="GHF82546.1"/>
    <property type="molecule type" value="Genomic_DNA"/>
</dbReference>
<accession>A0A919EH55</accession>
<comment type="caution">
    <text evidence="2">The sequence shown here is derived from an EMBL/GenBank/DDBJ whole genome shotgun (WGS) entry which is preliminary data.</text>
</comment>
<feature type="region of interest" description="Disordered" evidence="1">
    <location>
        <begin position="179"/>
        <end position="200"/>
    </location>
</feature>
<protein>
    <submittedName>
        <fullName evidence="2">Uncharacterized protein</fullName>
    </submittedName>
</protein>
<evidence type="ECO:0000313" key="2">
    <source>
        <dbReference type="EMBL" id="GHF82546.1"/>
    </source>
</evidence>
<evidence type="ECO:0000313" key="3">
    <source>
        <dbReference type="Proteomes" id="UP000632849"/>
    </source>
</evidence>
<proteinExistence type="predicted"/>
<name>A0A919EH55_STRFL</name>
<keyword evidence="3" id="KW-1185">Reference proteome</keyword>
<gene>
    <name evidence="2" type="ORF">GCM10017667_08050</name>
</gene>
<organism evidence="2 3">
    <name type="scientific">Streptomyces filamentosus</name>
    <name type="common">Streptomyces roseosporus</name>
    <dbReference type="NCBI Taxonomy" id="67294"/>
    <lineage>
        <taxon>Bacteria</taxon>
        <taxon>Bacillati</taxon>
        <taxon>Actinomycetota</taxon>
        <taxon>Actinomycetes</taxon>
        <taxon>Kitasatosporales</taxon>
        <taxon>Streptomycetaceae</taxon>
        <taxon>Streptomyces</taxon>
    </lineage>
</organism>
<evidence type="ECO:0000256" key="1">
    <source>
        <dbReference type="SAM" id="MobiDB-lite"/>
    </source>
</evidence>
<feature type="compositionally biased region" description="Gly residues" evidence="1">
    <location>
        <begin position="189"/>
        <end position="200"/>
    </location>
</feature>
<dbReference type="Proteomes" id="UP000632849">
    <property type="component" value="Unassembled WGS sequence"/>
</dbReference>